<dbReference type="AlphaFoldDB" id="A0AAD9Q3K7"/>
<protein>
    <submittedName>
        <fullName evidence="2">Uncharacterized protein</fullName>
    </submittedName>
</protein>
<dbReference type="SUPFAM" id="SSF56349">
    <property type="entry name" value="DNA breaking-rejoining enzymes"/>
    <property type="match status" value="1"/>
</dbReference>
<reference evidence="2" key="2">
    <citation type="journal article" date="2023" name="Science">
        <title>Genomic signatures of disease resistance in endangered staghorn corals.</title>
        <authorList>
            <person name="Vollmer S.V."/>
            <person name="Selwyn J.D."/>
            <person name="Despard B.A."/>
            <person name="Roesel C.L."/>
        </authorList>
    </citation>
    <scope>NUCLEOTIDE SEQUENCE</scope>
    <source>
        <strain evidence="2">K2</strain>
    </source>
</reference>
<dbReference type="InterPro" id="IPR013762">
    <property type="entry name" value="Integrase-like_cat_sf"/>
</dbReference>
<evidence type="ECO:0000256" key="1">
    <source>
        <dbReference type="ARBA" id="ARBA00023172"/>
    </source>
</evidence>
<dbReference type="GO" id="GO:0003677">
    <property type="term" value="F:DNA binding"/>
    <property type="evidence" value="ECO:0007669"/>
    <property type="project" value="InterPro"/>
</dbReference>
<dbReference type="Proteomes" id="UP001249851">
    <property type="component" value="Unassembled WGS sequence"/>
</dbReference>
<evidence type="ECO:0000313" key="2">
    <source>
        <dbReference type="EMBL" id="KAK2554084.1"/>
    </source>
</evidence>
<keyword evidence="1" id="KW-0233">DNA recombination</keyword>
<keyword evidence="3" id="KW-1185">Reference proteome</keyword>
<dbReference type="GO" id="GO:0006310">
    <property type="term" value="P:DNA recombination"/>
    <property type="evidence" value="ECO:0007669"/>
    <property type="project" value="UniProtKB-KW"/>
</dbReference>
<reference evidence="2" key="1">
    <citation type="journal article" date="2023" name="G3 (Bethesda)">
        <title>Whole genome assembly and annotation of the endangered Caribbean coral Acropora cervicornis.</title>
        <authorList>
            <person name="Selwyn J.D."/>
            <person name="Vollmer S.V."/>
        </authorList>
    </citation>
    <scope>NUCLEOTIDE SEQUENCE</scope>
    <source>
        <strain evidence="2">K2</strain>
    </source>
</reference>
<dbReference type="GO" id="GO:0015074">
    <property type="term" value="P:DNA integration"/>
    <property type="evidence" value="ECO:0007669"/>
    <property type="project" value="InterPro"/>
</dbReference>
<accession>A0AAD9Q3K7</accession>
<gene>
    <name evidence="2" type="ORF">P5673_024430</name>
</gene>
<dbReference type="InterPro" id="IPR011010">
    <property type="entry name" value="DNA_brk_join_enz"/>
</dbReference>
<evidence type="ECO:0000313" key="3">
    <source>
        <dbReference type="Proteomes" id="UP001249851"/>
    </source>
</evidence>
<dbReference type="Gene3D" id="1.10.443.10">
    <property type="entry name" value="Intergrase catalytic core"/>
    <property type="match status" value="1"/>
</dbReference>
<name>A0AAD9Q3K7_ACRCE</name>
<dbReference type="EMBL" id="JARQWQ010000072">
    <property type="protein sequence ID" value="KAK2554084.1"/>
    <property type="molecule type" value="Genomic_DNA"/>
</dbReference>
<sequence length="202" mass="23301">MWLTMARIPGQENIEAGRESHTFRRCTEWCLNKEFFKRLCNHLNVTPNIDLFASRINFQFTPYRCQTLHRLSIETMVLERDTCKFTIAALLKTSKPGRHMSELVECHQLLLSFQKPHNPVSTDTISRWLNEVLAMSGIDTNVYKGHSTRSASTSADKNKVLLSTIMKNAGWSNAETFTKFYSRPVTPPKENYGQLLLENLQM</sequence>
<comment type="caution">
    <text evidence="2">The sequence shown here is derived from an EMBL/GenBank/DDBJ whole genome shotgun (WGS) entry which is preliminary data.</text>
</comment>
<dbReference type="PANTHER" id="PTHR35617">
    <property type="entry name" value="PHAGE_INTEGRASE DOMAIN-CONTAINING PROTEIN"/>
    <property type="match status" value="1"/>
</dbReference>
<proteinExistence type="predicted"/>
<organism evidence="2 3">
    <name type="scientific">Acropora cervicornis</name>
    <name type="common">Staghorn coral</name>
    <dbReference type="NCBI Taxonomy" id="6130"/>
    <lineage>
        <taxon>Eukaryota</taxon>
        <taxon>Metazoa</taxon>
        <taxon>Cnidaria</taxon>
        <taxon>Anthozoa</taxon>
        <taxon>Hexacorallia</taxon>
        <taxon>Scleractinia</taxon>
        <taxon>Astrocoeniina</taxon>
        <taxon>Acroporidae</taxon>
        <taxon>Acropora</taxon>
    </lineage>
</organism>
<dbReference type="PANTHER" id="PTHR35617:SF3">
    <property type="entry name" value="CORE-BINDING (CB) DOMAIN-CONTAINING PROTEIN"/>
    <property type="match status" value="1"/>
</dbReference>